<keyword evidence="6" id="KW-0489">Methyltransferase</keyword>
<evidence type="ECO:0000313" key="5">
    <source>
        <dbReference type="EMBL" id="CAI3974447.1"/>
    </source>
</evidence>
<dbReference type="GO" id="GO:0070043">
    <property type="term" value="F:rRNA (guanine-N7-)-methyltransferase activity"/>
    <property type="evidence" value="ECO:0007669"/>
    <property type="project" value="TreeGrafter"/>
</dbReference>
<keyword evidence="3" id="KW-0808">Transferase</keyword>
<organism evidence="5">
    <name type="scientific">Cladocopium goreaui</name>
    <dbReference type="NCBI Taxonomy" id="2562237"/>
    <lineage>
        <taxon>Eukaryota</taxon>
        <taxon>Sar</taxon>
        <taxon>Alveolata</taxon>
        <taxon>Dinophyceae</taxon>
        <taxon>Suessiales</taxon>
        <taxon>Symbiodiniaceae</taxon>
        <taxon>Cladocopium</taxon>
    </lineage>
</organism>
<dbReference type="Proteomes" id="UP001152797">
    <property type="component" value="Unassembled WGS sequence"/>
</dbReference>
<evidence type="ECO:0000256" key="2">
    <source>
        <dbReference type="ARBA" id="ARBA00022552"/>
    </source>
</evidence>
<dbReference type="SUPFAM" id="SSF53335">
    <property type="entry name" value="S-adenosyl-L-methionine-dependent methyltransferases"/>
    <property type="match status" value="1"/>
</dbReference>
<name>A0A9P1BJC4_9DINO</name>
<evidence type="ECO:0000256" key="4">
    <source>
        <dbReference type="SAM" id="SignalP"/>
    </source>
</evidence>
<dbReference type="OrthoDB" id="446861at2759"/>
<keyword evidence="2" id="KW-0698">rRNA processing</keyword>
<reference evidence="6 7" key="2">
    <citation type="submission" date="2024-05" db="EMBL/GenBank/DDBJ databases">
        <authorList>
            <person name="Chen Y."/>
            <person name="Shah S."/>
            <person name="Dougan E. K."/>
            <person name="Thang M."/>
            <person name="Chan C."/>
        </authorList>
    </citation>
    <scope>NUCLEOTIDE SEQUENCE [LARGE SCALE GENOMIC DNA]</scope>
</reference>
<sequence>MLIVLIASLWQCLGTLASAAVAPNLVQLVGREAAQKLESYASLLLNWNKQINLVSREIQTEDDLMENHIIPCLSIPLAADFQPGSTVLDVGTGGGLPGLVSAICAPDVRFTLVDTQRKKIMAVAKMATLLGVKNVLPFHQQVEHIAQQYDFVTGRAVIRLPTFLPMVTKNLRGGIARSETDGLDGSRLGSRLGPGILYLKGGDFDEEVQELGFSPLRSRLDRWIPNFDGTQELLYFRAKVLPDAASYKLHTSDGDVFPIKEARMAASNLKLTQYRSVLLLGSSVARAFGLKGQLFELQKRGTTRLLAFPHPSGVSHYWSRPWQSDGSRFGSLVSRIARNDKANTKKAQKAPSAPCTVTV</sequence>
<keyword evidence="4" id="KW-0732">Signal</keyword>
<accession>A0A9P1BJC4</accession>
<keyword evidence="1" id="KW-0963">Cytoplasm</keyword>
<comment type="caution">
    <text evidence="5">The sequence shown here is derived from an EMBL/GenBank/DDBJ whole genome shotgun (WGS) entry which is preliminary data.</text>
</comment>
<dbReference type="EMBL" id="CAMXCT030000136">
    <property type="protein sequence ID" value="CAL4761759.1"/>
    <property type="molecule type" value="Genomic_DNA"/>
</dbReference>
<evidence type="ECO:0000256" key="3">
    <source>
        <dbReference type="ARBA" id="ARBA00022679"/>
    </source>
</evidence>
<feature type="signal peptide" evidence="4">
    <location>
        <begin position="1"/>
        <end position="17"/>
    </location>
</feature>
<evidence type="ECO:0000256" key="1">
    <source>
        <dbReference type="ARBA" id="ARBA00022490"/>
    </source>
</evidence>
<evidence type="ECO:0000313" key="6">
    <source>
        <dbReference type="EMBL" id="CAL4761759.1"/>
    </source>
</evidence>
<dbReference type="Gene3D" id="3.40.50.150">
    <property type="entry name" value="Vaccinia Virus protein VP39"/>
    <property type="match status" value="1"/>
</dbReference>
<keyword evidence="7" id="KW-1185">Reference proteome</keyword>
<dbReference type="PANTHER" id="PTHR31760">
    <property type="entry name" value="S-ADENOSYL-L-METHIONINE-DEPENDENT METHYLTRANSFERASES SUPERFAMILY PROTEIN"/>
    <property type="match status" value="1"/>
</dbReference>
<reference evidence="5" key="1">
    <citation type="submission" date="2022-10" db="EMBL/GenBank/DDBJ databases">
        <authorList>
            <person name="Chen Y."/>
            <person name="Dougan E. K."/>
            <person name="Chan C."/>
            <person name="Rhodes N."/>
            <person name="Thang M."/>
        </authorList>
    </citation>
    <scope>NUCLEOTIDE SEQUENCE</scope>
</reference>
<dbReference type="GO" id="GO:0005829">
    <property type="term" value="C:cytosol"/>
    <property type="evidence" value="ECO:0007669"/>
    <property type="project" value="TreeGrafter"/>
</dbReference>
<dbReference type="InterPro" id="IPR003682">
    <property type="entry name" value="rRNA_ssu_MeTfrase_G"/>
</dbReference>
<feature type="chain" id="PRO_5043269507" evidence="4">
    <location>
        <begin position="18"/>
        <end position="359"/>
    </location>
</feature>
<dbReference type="EMBL" id="CAMXCT020000136">
    <property type="protein sequence ID" value="CAL1127822.1"/>
    <property type="molecule type" value="Genomic_DNA"/>
</dbReference>
<dbReference type="Pfam" id="PF02527">
    <property type="entry name" value="GidB"/>
    <property type="match status" value="1"/>
</dbReference>
<dbReference type="InterPro" id="IPR029063">
    <property type="entry name" value="SAM-dependent_MTases_sf"/>
</dbReference>
<dbReference type="PANTHER" id="PTHR31760:SF0">
    <property type="entry name" value="S-ADENOSYL-L-METHIONINE-DEPENDENT METHYLTRANSFERASES SUPERFAMILY PROTEIN"/>
    <property type="match status" value="1"/>
</dbReference>
<proteinExistence type="inferred from homology"/>
<gene>
    <name evidence="5" type="ORF">C1SCF055_LOCUS2846</name>
</gene>
<evidence type="ECO:0000313" key="7">
    <source>
        <dbReference type="Proteomes" id="UP001152797"/>
    </source>
</evidence>
<dbReference type="HAMAP" id="MF_00074">
    <property type="entry name" value="16SrRNA_methyltr_G"/>
    <property type="match status" value="1"/>
</dbReference>
<dbReference type="AlphaFoldDB" id="A0A9P1BJC4"/>
<protein>
    <submittedName>
        <fullName evidence="6">Ribosomal RNA small subunit methyltransferase G (16S rRNA 7-methylguanosine methyltransferase) (16S rRNA m7G methyltransferase)</fullName>
    </submittedName>
</protein>
<dbReference type="EMBL" id="CAMXCT010000136">
    <property type="protein sequence ID" value="CAI3974447.1"/>
    <property type="molecule type" value="Genomic_DNA"/>
</dbReference>